<sequence length="92" mass="10084">MRDRNIGKEFLIPLATSPVITKARTNLVPGVGAPIYCDLGFNTMEHSGIYVGNNEVVHLNGNGQIEKVSLDGFHLIKSLVCQSLLNLLIKEH</sequence>
<comment type="caution">
    <text evidence="1">The sequence shown here is derived from an EMBL/GenBank/DDBJ whole genome shotgun (WGS) entry which is preliminary data.</text>
</comment>
<protein>
    <recommendedName>
        <fullName evidence="3">NlpC/P60 domain-containing protein</fullName>
    </recommendedName>
</protein>
<gene>
    <name evidence="1" type="ORF">BK749_14045</name>
</gene>
<proteinExistence type="predicted"/>
<evidence type="ECO:0000313" key="2">
    <source>
        <dbReference type="Proteomes" id="UP000194911"/>
    </source>
</evidence>
<accession>A0A243CW19</accession>
<dbReference type="AlphaFoldDB" id="A0A243CW19"/>
<name>A0A243CW19_BACTU</name>
<dbReference type="Gene3D" id="3.90.1720.10">
    <property type="entry name" value="endopeptidase domain like (from Nostoc punctiforme)"/>
    <property type="match status" value="1"/>
</dbReference>
<evidence type="ECO:0008006" key="3">
    <source>
        <dbReference type="Google" id="ProtNLM"/>
    </source>
</evidence>
<reference evidence="1 2" key="1">
    <citation type="submission" date="2016-10" db="EMBL/GenBank/DDBJ databases">
        <title>Comparative genomics of Bacillus thuringiensis reveals a path to pathogens against multiple invertebrate hosts.</title>
        <authorList>
            <person name="Zheng J."/>
            <person name="Gao Q."/>
            <person name="Liu H."/>
            <person name="Peng D."/>
            <person name="Ruan L."/>
            <person name="Sun M."/>
        </authorList>
    </citation>
    <scope>NUCLEOTIDE SEQUENCE [LARGE SCALE GENOMIC DNA]</scope>
    <source>
        <strain evidence="1">BGSC 4CE1</strain>
    </source>
</reference>
<evidence type="ECO:0000313" key="1">
    <source>
        <dbReference type="EMBL" id="OTY75362.1"/>
    </source>
</evidence>
<dbReference type="EMBL" id="NFDQ01000056">
    <property type="protein sequence ID" value="OTY75362.1"/>
    <property type="molecule type" value="Genomic_DNA"/>
</dbReference>
<dbReference type="Proteomes" id="UP000194911">
    <property type="component" value="Unassembled WGS sequence"/>
</dbReference>
<organism evidence="1 2">
    <name type="scientific">Bacillus thuringiensis serovar vazensis</name>
    <dbReference type="NCBI Taxonomy" id="180867"/>
    <lineage>
        <taxon>Bacteria</taxon>
        <taxon>Bacillati</taxon>
        <taxon>Bacillota</taxon>
        <taxon>Bacilli</taxon>
        <taxon>Bacillales</taxon>
        <taxon>Bacillaceae</taxon>
        <taxon>Bacillus</taxon>
        <taxon>Bacillus cereus group</taxon>
    </lineage>
</organism>